<feature type="region of interest" description="Disordered" evidence="1">
    <location>
        <begin position="165"/>
        <end position="202"/>
    </location>
</feature>
<feature type="compositionally biased region" description="Basic and acidic residues" evidence="1">
    <location>
        <begin position="264"/>
        <end position="283"/>
    </location>
</feature>
<feature type="transmembrane region" description="Helical" evidence="2">
    <location>
        <begin position="485"/>
        <end position="506"/>
    </location>
</feature>
<accession>A0A8S3YU88</accession>
<feature type="transmembrane region" description="Helical" evidence="2">
    <location>
        <begin position="63"/>
        <end position="88"/>
    </location>
</feature>
<feature type="compositionally biased region" description="Polar residues" evidence="1">
    <location>
        <begin position="180"/>
        <end position="192"/>
    </location>
</feature>
<keyword evidence="4" id="KW-1185">Reference proteome</keyword>
<dbReference type="OrthoDB" id="6435476at2759"/>
<organism evidence="3 4">
    <name type="scientific">Candidula unifasciata</name>
    <dbReference type="NCBI Taxonomy" id="100452"/>
    <lineage>
        <taxon>Eukaryota</taxon>
        <taxon>Metazoa</taxon>
        <taxon>Spiralia</taxon>
        <taxon>Lophotrochozoa</taxon>
        <taxon>Mollusca</taxon>
        <taxon>Gastropoda</taxon>
        <taxon>Heterobranchia</taxon>
        <taxon>Euthyneura</taxon>
        <taxon>Panpulmonata</taxon>
        <taxon>Eupulmonata</taxon>
        <taxon>Stylommatophora</taxon>
        <taxon>Helicina</taxon>
        <taxon>Helicoidea</taxon>
        <taxon>Geomitridae</taxon>
        <taxon>Candidula</taxon>
    </lineage>
</organism>
<dbReference type="GO" id="GO:0008028">
    <property type="term" value="F:monocarboxylic acid transmembrane transporter activity"/>
    <property type="evidence" value="ECO:0007669"/>
    <property type="project" value="TreeGrafter"/>
</dbReference>
<keyword evidence="2" id="KW-1133">Transmembrane helix</keyword>
<gene>
    <name evidence="3" type="ORF">CUNI_LOCUS4713</name>
</gene>
<evidence type="ECO:0008006" key="5">
    <source>
        <dbReference type="Google" id="ProtNLM"/>
    </source>
</evidence>
<dbReference type="SUPFAM" id="SSF103473">
    <property type="entry name" value="MFS general substrate transporter"/>
    <property type="match status" value="1"/>
</dbReference>
<feature type="region of interest" description="Disordered" evidence="1">
    <location>
        <begin position="245"/>
        <end position="287"/>
    </location>
</feature>
<keyword evidence="2" id="KW-0812">Transmembrane</keyword>
<evidence type="ECO:0000313" key="4">
    <source>
        <dbReference type="Proteomes" id="UP000678393"/>
    </source>
</evidence>
<dbReference type="Proteomes" id="UP000678393">
    <property type="component" value="Unassembled WGS sequence"/>
</dbReference>
<feature type="compositionally biased region" description="Polar residues" evidence="1">
    <location>
        <begin position="246"/>
        <end position="255"/>
    </location>
</feature>
<dbReference type="InterPro" id="IPR011701">
    <property type="entry name" value="MFS"/>
</dbReference>
<dbReference type="Pfam" id="PF07690">
    <property type="entry name" value="MFS_1"/>
    <property type="match status" value="1"/>
</dbReference>
<feature type="transmembrane region" description="Helical" evidence="2">
    <location>
        <begin position="453"/>
        <end position="473"/>
    </location>
</feature>
<dbReference type="InterPro" id="IPR036259">
    <property type="entry name" value="MFS_trans_sf"/>
</dbReference>
<dbReference type="PANTHER" id="PTHR11360:SF284">
    <property type="entry name" value="EG:103B4.3 PROTEIN-RELATED"/>
    <property type="match status" value="1"/>
</dbReference>
<feature type="compositionally biased region" description="Basic and acidic residues" evidence="1">
    <location>
        <begin position="170"/>
        <end position="179"/>
    </location>
</feature>
<evidence type="ECO:0000256" key="2">
    <source>
        <dbReference type="SAM" id="Phobius"/>
    </source>
</evidence>
<dbReference type="PANTHER" id="PTHR11360">
    <property type="entry name" value="MONOCARBOXYLATE TRANSPORTER"/>
    <property type="match status" value="1"/>
</dbReference>
<reference evidence="3" key="1">
    <citation type="submission" date="2021-04" db="EMBL/GenBank/DDBJ databases">
        <authorList>
            <consortium name="Molecular Ecology Group"/>
        </authorList>
    </citation>
    <scope>NUCLEOTIDE SEQUENCE</scope>
</reference>
<sequence length="554" mass="60256">MAQKNRTRELPIDQGWSWVICFAVVSTSVLVPAFGERPVIIVAGALFAACSIGYYLAPNIIVFIVFAGGKGSCVGLIFVPSVSLLSYYFNKRRSLATTISNSGICVASIVSPPVIRAITAEFGMRGTFLILSAIEFHMVAAGLLMRPVSSYRAVSRDITGLTNIDATTPLKDEPVKEQHAGQSLLSPTSTQDTENELPPLQGDIITKYSNGRLYDMVDSHVSDVPSDDTKNARFYEVGKELANGELLTQTGYPKNTKSKHPHEARKASNKDLLPKQSSRKDSADQMSIHGSNWSIDQKLSGPFVHRDSIMSVTSGLEPGVTGVALHGAPAEDDSRNNHDWRSCCCIRIIRKIFDPSLFRQLAFRVFLVSAVPSATTQYLMQYVPTIAVIKGASKDQAATLLTITGSVDLVSRLAIGFFADTNLLRATQIVAIAQICQGILLQFNTLFDNFEKMIAMVVIMGLFIGTRQSLLPMMHIEIVGMEKMARCLSITAMLATISAACHSPMLSAILEATGSYDIVLYYVGVALIVGAVLMLFMPMLAKVDARRQARKMAA</sequence>
<feature type="transmembrane region" description="Helical" evidence="2">
    <location>
        <begin position="15"/>
        <end position="34"/>
    </location>
</feature>
<comment type="caution">
    <text evidence="3">The sequence shown here is derived from an EMBL/GenBank/DDBJ whole genome shotgun (WGS) entry which is preliminary data.</text>
</comment>
<dbReference type="AlphaFoldDB" id="A0A8S3YU88"/>
<feature type="transmembrane region" description="Helical" evidence="2">
    <location>
        <begin position="518"/>
        <end position="541"/>
    </location>
</feature>
<dbReference type="EMBL" id="CAJHNH020000664">
    <property type="protein sequence ID" value="CAG5119155.1"/>
    <property type="molecule type" value="Genomic_DNA"/>
</dbReference>
<keyword evidence="2" id="KW-0472">Membrane</keyword>
<feature type="transmembrane region" description="Helical" evidence="2">
    <location>
        <begin position="95"/>
        <end position="115"/>
    </location>
</feature>
<feature type="transmembrane region" description="Helical" evidence="2">
    <location>
        <begin position="39"/>
        <end position="57"/>
    </location>
</feature>
<dbReference type="InterPro" id="IPR050327">
    <property type="entry name" value="Proton-linked_MCT"/>
</dbReference>
<evidence type="ECO:0000313" key="3">
    <source>
        <dbReference type="EMBL" id="CAG5119155.1"/>
    </source>
</evidence>
<evidence type="ECO:0000256" key="1">
    <source>
        <dbReference type="SAM" id="MobiDB-lite"/>
    </source>
</evidence>
<name>A0A8S3YU88_9EUPU</name>
<protein>
    <recommendedName>
        <fullName evidence="5">Monocarboxylate transporter</fullName>
    </recommendedName>
</protein>
<dbReference type="Gene3D" id="1.20.1250.20">
    <property type="entry name" value="MFS general substrate transporter like domains"/>
    <property type="match status" value="2"/>
</dbReference>
<proteinExistence type="predicted"/>